<keyword evidence="3" id="KW-1185">Reference proteome</keyword>
<name>A0A6I6NCL1_9ACTN</name>
<feature type="region of interest" description="Disordered" evidence="1">
    <location>
        <begin position="178"/>
        <end position="203"/>
    </location>
</feature>
<gene>
    <name evidence="2" type="ORF">GQF42_24435</name>
</gene>
<reference evidence="2 3" key="1">
    <citation type="submission" date="2019-12" db="EMBL/GenBank/DDBJ databases">
        <title>Streptomyces sp. strain T44 isolated from rhizosphere soil of Broussonetia papyrifera.</title>
        <authorList>
            <person name="Mo P."/>
        </authorList>
    </citation>
    <scope>NUCLEOTIDE SEQUENCE [LARGE SCALE GENOMIC DNA]</scope>
    <source>
        <strain evidence="2 3">T44</strain>
    </source>
</reference>
<dbReference type="KEGG" id="sbro:GQF42_24435"/>
<evidence type="ECO:0000313" key="3">
    <source>
        <dbReference type="Proteomes" id="UP000436138"/>
    </source>
</evidence>
<evidence type="ECO:0000313" key="2">
    <source>
        <dbReference type="EMBL" id="QHA06016.1"/>
    </source>
</evidence>
<feature type="compositionally biased region" description="Basic and acidic residues" evidence="1">
    <location>
        <begin position="178"/>
        <end position="193"/>
    </location>
</feature>
<dbReference type="RefSeq" id="WP_158923260.1">
    <property type="nucleotide sequence ID" value="NZ_CP047020.1"/>
</dbReference>
<sequence>MSYTEQDVREGRRLMDNGRENRLVIGDKLLSVTIPGQDGAFDRYCDEISLNPRTAREYRHTARMCTPPVRQSVADSGVHVSYSALREGARLAPSGKPYDEGYGMLRSLLKEARKAGAGRVSVPQYRRALGVEPALRDLLDPSSGTTLADYLDSLPPQERDQALRDLVEKRAEVHDALKRVMDDKRRRDRETRGPDCGGGRSDKAAAAARDLVRLSDQGAAFMSRYPPSASLAFTDEQMIACKEALGTLEVLAKWIRVRVLDAQTAGAGSHTQTRDLVGV</sequence>
<evidence type="ECO:0000256" key="1">
    <source>
        <dbReference type="SAM" id="MobiDB-lite"/>
    </source>
</evidence>
<dbReference type="AlphaFoldDB" id="A0A6I6NCL1"/>
<organism evidence="2 3">
    <name type="scientific">Streptomyces broussonetiae</name>
    <dbReference type="NCBI Taxonomy" id="2686304"/>
    <lineage>
        <taxon>Bacteria</taxon>
        <taxon>Bacillati</taxon>
        <taxon>Actinomycetota</taxon>
        <taxon>Actinomycetes</taxon>
        <taxon>Kitasatosporales</taxon>
        <taxon>Streptomycetaceae</taxon>
        <taxon>Streptomyces</taxon>
    </lineage>
</organism>
<accession>A0A6I6NCL1</accession>
<proteinExistence type="predicted"/>
<protein>
    <submittedName>
        <fullName evidence="2">Uncharacterized protein</fullName>
    </submittedName>
</protein>
<dbReference type="EMBL" id="CP047020">
    <property type="protein sequence ID" value="QHA06016.1"/>
    <property type="molecule type" value="Genomic_DNA"/>
</dbReference>
<dbReference type="Proteomes" id="UP000436138">
    <property type="component" value="Chromosome"/>
</dbReference>